<evidence type="ECO:0000313" key="2">
    <source>
        <dbReference type="Proteomes" id="UP000029492"/>
    </source>
</evidence>
<dbReference type="GO" id="GO:0015774">
    <property type="term" value="P:polysaccharide transport"/>
    <property type="evidence" value="ECO:0007669"/>
    <property type="project" value="InterPro"/>
</dbReference>
<organism evidence="1 2">
    <name type="scientific">Methylobacterium oryzae CBMB20</name>
    <dbReference type="NCBI Taxonomy" id="693986"/>
    <lineage>
        <taxon>Bacteria</taxon>
        <taxon>Pseudomonadati</taxon>
        <taxon>Pseudomonadota</taxon>
        <taxon>Alphaproteobacteria</taxon>
        <taxon>Hyphomicrobiales</taxon>
        <taxon>Methylobacteriaceae</taxon>
        <taxon>Methylobacterium</taxon>
    </lineage>
</organism>
<dbReference type="Proteomes" id="UP000029492">
    <property type="component" value="Chromosome"/>
</dbReference>
<dbReference type="KEGG" id="mor:MOC_1161"/>
<gene>
    <name evidence="1" type="ORF">MOC_1161</name>
</gene>
<keyword evidence="2" id="KW-1185">Reference proteome</keyword>
<dbReference type="CDD" id="cd16441">
    <property type="entry name" value="beta_Kdo_transferase_KpsS"/>
    <property type="match status" value="1"/>
</dbReference>
<dbReference type="STRING" id="693986.MOC_1161"/>
<sequence length="435" mass="48725">MQQPALDVPRDRPATFLFLQGIATPFFSDLGKALRARGHTVRRINLCPGDWLFWSGDADNYRGRREAWGEYLESYLDRETVTDIVLFGDCRPFHKAARMIAEYRGLRVHVFEEGYIRPNWITCELGGVNGFSSLPRTAAEIRALARRLPQPGRAMPSTGDMARRSVWDVGYNLANVLFPYLFPHFRSHRPTHIAAEYAGWVKKFARRAHTRREAARCDEIYRAVGCDYFLLPLQLDSDYQIRVHSPFLGVEGFMDRVIKSFADGSSAPTRLLVKLHPLDSGLINWRKFARASARRHGVSDRLDFIDGGDLPALIKSARGVVIVNSTVGMLSLEMGCPTHAVGTAIYNMAGLTHQGDLDSFWKSPTPPEMDLMADFRRVVLHRTQVNGGFFSKEAIDRAVAGSVPRMESALPDSMLAAARAVVEAAERDGELAPVY</sequence>
<dbReference type="InterPro" id="IPR007833">
    <property type="entry name" value="Capsule_polysaccharide_synth"/>
</dbReference>
<dbReference type="Pfam" id="PF05159">
    <property type="entry name" value="Capsule_synth"/>
    <property type="match status" value="1"/>
</dbReference>
<dbReference type="EMBL" id="CP003811">
    <property type="protein sequence ID" value="AIQ88916.1"/>
    <property type="molecule type" value="Genomic_DNA"/>
</dbReference>
<dbReference type="eggNOG" id="COG3562">
    <property type="taxonomic scope" value="Bacteria"/>
</dbReference>
<protein>
    <submittedName>
        <fullName evidence="1">Capsule polysaccharide biosynthesis protein</fullName>
    </submittedName>
</protein>
<dbReference type="AlphaFoldDB" id="A0A089NM10"/>
<evidence type="ECO:0000313" key="1">
    <source>
        <dbReference type="EMBL" id="AIQ88916.1"/>
    </source>
</evidence>
<name>A0A089NM10_9HYPH</name>
<reference evidence="1 2" key="1">
    <citation type="journal article" date="2014" name="PLoS ONE">
        <title>Genome Information of Methylobacterium oryzae, a Plant-Probiotic Methylotroph in the Phyllosphere.</title>
        <authorList>
            <person name="Kwak M.J."/>
            <person name="Jeong H."/>
            <person name="Madhaiyan M."/>
            <person name="Lee Y."/>
            <person name="Sa T.M."/>
            <person name="Oh T.K."/>
            <person name="Kim J.F."/>
        </authorList>
    </citation>
    <scope>NUCLEOTIDE SEQUENCE [LARGE SCALE GENOMIC DNA]</scope>
    <source>
        <strain evidence="1 2">CBMB20</strain>
    </source>
</reference>
<dbReference type="GO" id="GO:0000271">
    <property type="term" value="P:polysaccharide biosynthetic process"/>
    <property type="evidence" value="ECO:0007669"/>
    <property type="project" value="InterPro"/>
</dbReference>
<dbReference type="RefSeq" id="WP_043756059.1">
    <property type="nucleotide sequence ID" value="NZ_CP003811.1"/>
</dbReference>
<proteinExistence type="predicted"/>
<accession>A0A089NM10</accession>
<dbReference type="HOGENOM" id="CLU_040135_1_0_5"/>